<sequence>MLSIKLKAHEERRLRAGHLWVFSNEIDTGEGFRNIAAGSLCKVFDSRNKALGVGYINPKTLMAVRMLSSNANADINVEWFVGRIKSALALRERLYPTPHYRLIYGESDGLPGLIVDRYGDVLVVQMSTAGMDALKPVVIEALQSALKPRGILLRNDVAMRETEGLPLVVEEIGDVPDTVEIDESGVRFEIPLKTGQKTGWFYDQRDNRDRLSRYVRDARVLDVFSYIGGWAMRAHGFGAKTVSCIDSSAPALDAAQRNAQLNGATLETIKGSALDMLKQLRDQTRQFDVIIVDPPALIKRKKDAEAGLEHYASLNRVAMQLLVPGGILISCSCSHHLELEQLQRVLLREARTANRRLQILEQGGQGPDHPVHPAIPETRYLKGYICRVV</sequence>
<evidence type="ECO:0000256" key="2">
    <source>
        <dbReference type="ARBA" id="ARBA00022490"/>
    </source>
</evidence>
<evidence type="ECO:0000313" key="11">
    <source>
        <dbReference type="Proteomes" id="UP000244248"/>
    </source>
</evidence>
<keyword evidence="6" id="KW-0949">S-adenosyl-L-methionine</keyword>
<name>A0A2T5MKZ7_9GAMM</name>
<dbReference type="AlphaFoldDB" id="A0A2T5MKZ7"/>
<keyword evidence="4 10" id="KW-0489">Methyltransferase</keyword>
<dbReference type="InterPro" id="IPR015947">
    <property type="entry name" value="PUA-like_sf"/>
</dbReference>
<evidence type="ECO:0000259" key="8">
    <source>
        <dbReference type="Pfam" id="PF10672"/>
    </source>
</evidence>
<gene>
    <name evidence="10" type="ORF">CJD38_03785</name>
</gene>
<dbReference type="Gene3D" id="3.40.50.150">
    <property type="entry name" value="Vaccinia Virus protein VP39"/>
    <property type="match status" value="1"/>
</dbReference>
<feature type="domain" description="S-adenosylmethionine-dependent methyltransferase" evidence="8">
    <location>
        <begin position="174"/>
        <end position="368"/>
    </location>
</feature>
<dbReference type="PANTHER" id="PTHR42873">
    <property type="entry name" value="RIBOSOMAL RNA LARGE SUBUNIT METHYLTRANSFERASE"/>
    <property type="match status" value="1"/>
</dbReference>
<evidence type="ECO:0000259" key="9">
    <source>
        <dbReference type="Pfam" id="PF17785"/>
    </source>
</evidence>
<protein>
    <submittedName>
        <fullName evidence="10">RlmI/RlmK family 23S rRNA methyltransferase</fullName>
    </submittedName>
</protein>
<organism evidence="10 11">
    <name type="scientific">Stenotrophobium rhamnosiphilum</name>
    <dbReference type="NCBI Taxonomy" id="2029166"/>
    <lineage>
        <taxon>Bacteria</taxon>
        <taxon>Pseudomonadati</taxon>
        <taxon>Pseudomonadota</taxon>
        <taxon>Gammaproteobacteria</taxon>
        <taxon>Nevskiales</taxon>
        <taxon>Nevskiaceae</taxon>
        <taxon>Stenotrophobium</taxon>
    </lineage>
</organism>
<dbReference type="Proteomes" id="UP000244248">
    <property type="component" value="Unassembled WGS sequence"/>
</dbReference>
<dbReference type="CDD" id="cd11572">
    <property type="entry name" value="RlmI_M_like"/>
    <property type="match status" value="1"/>
</dbReference>
<keyword evidence="3" id="KW-0698">rRNA processing</keyword>
<evidence type="ECO:0000256" key="7">
    <source>
        <dbReference type="ARBA" id="ARBA00038091"/>
    </source>
</evidence>
<keyword evidence="2" id="KW-0963">Cytoplasm</keyword>
<dbReference type="Gene3D" id="2.30.130.10">
    <property type="entry name" value="PUA domain"/>
    <property type="match status" value="1"/>
</dbReference>
<dbReference type="PANTHER" id="PTHR42873:SF1">
    <property type="entry name" value="S-ADENOSYLMETHIONINE-DEPENDENT METHYLTRANSFERASE DOMAIN-CONTAINING PROTEIN"/>
    <property type="match status" value="1"/>
</dbReference>
<evidence type="ECO:0000256" key="5">
    <source>
        <dbReference type="ARBA" id="ARBA00022679"/>
    </source>
</evidence>
<dbReference type="Pfam" id="PF17785">
    <property type="entry name" value="PUA_3"/>
    <property type="match status" value="1"/>
</dbReference>
<dbReference type="GO" id="GO:0003723">
    <property type="term" value="F:RNA binding"/>
    <property type="evidence" value="ECO:0007669"/>
    <property type="project" value="InterPro"/>
</dbReference>
<dbReference type="CDD" id="cd21153">
    <property type="entry name" value="PUA_RlmI"/>
    <property type="match status" value="1"/>
</dbReference>
<dbReference type="OrthoDB" id="9805492at2"/>
<comment type="subcellular location">
    <subcellularLocation>
        <location evidence="1">Cytoplasm</location>
    </subcellularLocation>
</comment>
<dbReference type="GO" id="GO:0032259">
    <property type="term" value="P:methylation"/>
    <property type="evidence" value="ECO:0007669"/>
    <property type="project" value="UniProtKB-KW"/>
</dbReference>
<reference evidence="10 11" key="1">
    <citation type="submission" date="2018-04" db="EMBL/GenBank/DDBJ databases">
        <title>Novel species isolated from glacier.</title>
        <authorList>
            <person name="Liu Q."/>
            <person name="Xin Y.-H."/>
        </authorList>
    </citation>
    <scope>NUCLEOTIDE SEQUENCE [LARGE SCALE GENOMIC DNA]</scope>
    <source>
        <strain evidence="10 11">GT1R17</strain>
    </source>
</reference>
<dbReference type="GO" id="GO:0008168">
    <property type="term" value="F:methyltransferase activity"/>
    <property type="evidence" value="ECO:0007669"/>
    <property type="project" value="UniProtKB-KW"/>
</dbReference>
<evidence type="ECO:0000256" key="3">
    <source>
        <dbReference type="ARBA" id="ARBA00022552"/>
    </source>
</evidence>
<dbReference type="Gene3D" id="3.30.750.80">
    <property type="entry name" value="RNA methyltransferase domain (HRMD) like"/>
    <property type="match status" value="1"/>
</dbReference>
<proteinExistence type="inferred from homology"/>
<dbReference type="PROSITE" id="PS50890">
    <property type="entry name" value="PUA"/>
    <property type="match status" value="1"/>
</dbReference>
<dbReference type="GO" id="GO:0005737">
    <property type="term" value="C:cytoplasm"/>
    <property type="evidence" value="ECO:0007669"/>
    <property type="project" value="UniProtKB-SubCell"/>
</dbReference>
<dbReference type="InterPro" id="IPR036974">
    <property type="entry name" value="PUA_sf"/>
</dbReference>
<comment type="similarity">
    <text evidence="7">Belongs to the methyltransferase superfamily. RlmI family.</text>
</comment>
<evidence type="ECO:0000313" key="10">
    <source>
        <dbReference type="EMBL" id="PTU33234.1"/>
    </source>
</evidence>
<comment type="caution">
    <text evidence="10">The sequence shown here is derived from an EMBL/GenBank/DDBJ whole genome shotgun (WGS) entry which is preliminary data.</text>
</comment>
<evidence type="ECO:0000256" key="6">
    <source>
        <dbReference type="ARBA" id="ARBA00022691"/>
    </source>
</evidence>
<dbReference type="EMBL" id="QANS01000001">
    <property type="protein sequence ID" value="PTU33234.1"/>
    <property type="molecule type" value="Genomic_DNA"/>
</dbReference>
<dbReference type="Pfam" id="PF10672">
    <property type="entry name" value="Methyltrans_SAM"/>
    <property type="match status" value="1"/>
</dbReference>
<dbReference type="CDD" id="cd02440">
    <property type="entry name" value="AdoMet_MTases"/>
    <property type="match status" value="1"/>
</dbReference>
<evidence type="ECO:0000256" key="1">
    <source>
        <dbReference type="ARBA" id="ARBA00004496"/>
    </source>
</evidence>
<dbReference type="SUPFAM" id="SSF53335">
    <property type="entry name" value="S-adenosyl-L-methionine-dependent methyltransferases"/>
    <property type="match status" value="1"/>
</dbReference>
<accession>A0A2T5MKZ7</accession>
<dbReference type="InterPro" id="IPR019614">
    <property type="entry name" value="SAM-dep_methyl-trfase"/>
</dbReference>
<dbReference type="InterPro" id="IPR041532">
    <property type="entry name" value="RlmI-like_PUA"/>
</dbReference>
<keyword evidence="11" id="KW-1185">Reference proteome</keyword>
<evidence type="ECO:0000256" key="4">
    <source>
        <dbReference type="ARBA" id="ARBA00022603"/>
    </source>
</evidence>
<dbReference type="GO" id="GO:0006364">
    <property type="term" value="P:rRNA processing"/>
    <property type="evidence" value="ECO:0007669"/>
    <property type="project" value="UniProtKB-KW"/>
</dbReference>
<feature type="domain" description="RlmI-like PUA" evidence="9">
    <location>
        <begin position="4"/>
        <end position="68"/>
    </location>
</feature>
<keyword evidence="5 10" id="KW-0808">Transferase</keyword>
<dbReference type="RefSeq" id="WP_107938941.1">
    <property type="nucleotide sequence ID" value="NZ_QANS01000001.1"/>
</dbReference>
<dbReference type="SUPFAM" id="SSF88697">
    <property type="entry name" value="PUA domain-like"/>
    <property type="match status" value="1"/>
</dbReference>
<dbReference type="InterPro" id="IPR029063">
    <property type="entry name" value="SAM-dependent_MTases_sf"/>
</dbReference>